<evidence type="ECO:0000313" key="7">
    <source>
        <dbReference type="EMBL" id="OGK38696.1"/>
    </source>
</evidence>
<evidence type="ECO:0000256" key="1">
    <source>
        <dbReference type="ARBA" id="ARBA00004141"/>
    </source>
</evidence>
<protein>
    <recommendedName>
        <fullName evidence="9">Rod shape-determining protein RodA</fullName>
    </recommendedName>
</protein>
<evidence type="ECO:0000256" key="2">
    <source>
        <dbReference type="ARBA" id="ARBA00022692"/>
    </source>
</evidence>
<feature type="transmembrane region" description="Helical" evidence="6">
    <location>
        <begin position="126"/>
        <end position="142"/>
    </location>
</feature>
<feature type="transmembrane region" description="Helical" evidence="6">
    <location>
        <begin position="290"/>
        <end position="312"/>
    </location>
</feature>
<evidence type="ECO:0000256" key="3">
    <source>
        <dbReference type="ARBA" id="ARBA00022960"/>
    </source>
</evidence>
<organism evidence="7 8">
    <name type="scientific">Candidatus Roizmanbacteria bacterium RIFCSPHIGHO2_12_FULL_44_10</name>
    <dbReference type="NCBI Taxonomy" id="1802054"/>
    <lineage>
        <taxon>Bacteria</taxon>
        <taxon>Candidatus Roizmaniibacteriota</taxon>
    </lineage>
</organism>
<sequence>MRRHQIDLWIILSVIGLSIFGAFNLLGIRPDLLGNYLMFLFLGTVSFTIFFKLRMQFMRDNYIVLFFLFIALFILTFVIGDDVRGAKRWIHLYFFNFQTSEFFKPFFLLIMASLLSTANRFTSRRFLATLVAFVLPLWLIFLQPDLGSALMFLASFFVLVYFSGFSTKKLAYVFVVGIMLLPFAWHILRPYQQLRIIGFMNPRVDPQGITYNLNQAIITIGSGGIVGRGLGLSTQARHSFLPEYHTDFAFASLVEQFGFIGGFAVITLYAILLYRLVLLIFLQQNNLFKYLYLIGTLSFIALGVFVNIGMNLGLLPVTGVALPFISYGGSSVVSTMIMLGLALSK</sequence>
<feature type="transmembrane region" description="Helical" evidence="6">
    <location>
        <begin position="170"/>
        <end position="188"/>
    </location>
</feature>
<dbReference type="InterPro" id="IPR018365">
    <property type="entry name" value="Cell_cycle_FtsW-rel_CS"/>
</dbReference>
<feature type="transmembrane region" description="Helical" evidence="6">
    <location>
        <begin position="62"/>
        <end position="80"/>
    </location>
</feature>
<dbReference type="PROSITE" id="PS00428">
    <property type="entry name" value="FTSW_RODA_SPOVE"/>
    <property type="match status" value="1"/>
</dbReference>
<dbReference type="GO" id="GO:0015648">
    <property type="term" value="F:lipid-linked peptidoglycan transporter activity"/>
    <property type="evidence" value="ECO:0007669"/>
    <property type="project" value="TreeGrafter"/>
</dbReference>
<feature type="transmembrane region" description="Helical" evidence="6">
    <location>
        <begin position="148"/>
        <end position="165"/>
    </location>
</feature>
<dbReference type="Pfam" id="PF01098">
    <property type="entry name" value="FTSW_RODA_SPOVE"/>
    <property type="match status" value="1"/>
</dbReference>
<name>A0A1F7I5R5_9BACT</name>
<dbReference type="GO" id="GO:0032153">
    <property type="term" value="C:cell division site"/>
    <property type="evidence" value="ECO:0007669"/>
    <property type="project" value="TreeGrafter"/>
</dbReference>
<evidence type="ECO:0000256" key="5">
    <source>
        <dbReference type="ARBA" id="ARBA00023136"/>
    </source>
</evidence>
<keyword evidence="5 6" id="KW-0472">Membrane</keyword>
<feature type="transmembrane region" description="Helical" evidence="6">
    <location>
        <begin position="92"/>
        <end position="114"/>
    </location>
</feature>
<dbReference type="InterPro" id="IPR001182">
    <property type="entry name" value="FtsW/RodA"/>
</dbReference>
<keyword evidence="4 6" id="KW-1133">Transmembrane helix</keyword>
<comment type="subcellular location">
    <subcellularLocation>
        <location evidence="1">Membrane</location>
        <topology evidence="1">Multi-pass membrane protein</topology>
    </subcellularLocation>
</comment>
<evidence type="ECO:0000256" key="4">
    <source>
        <dbReference type="ARBA" id="ARBA00022989"/>
    </source>
</evidence>
<feature type="transmembrane region" description="Helical" evidence="6">
    <location>
        <begin position="32"/>
        <end position="50"/>
    </location>
</feature>
<feature type="transmembrane region" description="Helical" evidence="6">
    <location>
        <begin position="7"/>
        <end position="26"/>
    </location>
</feature>
<comment type="caution">
    <text evidence="7">The sequence shown here is derived from an EMBL/GenBank/DDBJ whole genome shotgun (WGS) entry which is preliminary data.</text>
</comment>
<reference evidence="7 8" key="1">
    <citation type="journal article" date="2016" name="Nat. Commun.">
        <title>Thousands of microbial genomes shed light on interconnected biogeochemical processes in an aquifer system.</title>
        <authorList>
            <person name="Anantharaman K."/>
            <person name="Brown C.T."/>
            <person name="Hug L.A."/>
            <person name="Sharon I."/>
            <person name="Castelle C.J."/>
            <person name="Probst A.J."/>
            <person name="Thomas B.C."/>
            <person name="Singh A."/>
            <person name="Wilkins M.J."/>
            <person name="Karaoz U."/>
            <person name="Brodie E.L."/>
            <person name="Williams K.H."/>
            <person name="Hubbard S.S."/>
            <person name="Banfield J.F."/>
        </authorList>
    </citation>
    <scope>NUCLEOTIDE SEQUENCE [LARGE SCALE GENOMIC DNA]</scope>
</reference>
<gene>
    <name evidence="7" type="ORF">A3F34_02685</name>
</gene>
<feature type="transmembrane region" description="Helical" evidence="6">
    <location>
        <begin position="324"/>
        <end position="343"/>
    </location>
</feature>
<dbReference type="Proteomes" id="UP000179024">
    <property type="component" value="Unassembled WGS sequence"/>
</dbReference>
<dbReference type="GO" id="GO:0008360">
    <property type="term" value="P:regulation of cell shape"/>
    <property type="evidence" value="ECO:0007669"/>
    <property type="project" value="UniProtKB-KW"/>
</dbReference>
<feature type="transmembrane region" description="Helical" evidence="6">
    <location>
        <begin position="257"/>
        <end position="278"/>
    </location>
</feature>
<keyword evidence="3" id="KW-0133">Cell shape</keyword>
<keyword evidence="2 6" id="KW-0812">Transmembrane</keyword>
<dbReference type="PANTHER" id="PTHR30474">
    <property type="entry name" value="CELL CYCLE PROTEIN"/>
    <property type="match status" value="1"/>
</dbReference>
<accession>A0A1F7I5R5</accession>
<dbReference type="GO" id="GO:0051301">
    <property type="term" value="P:cell division"/>
    <property type="evidence" value="ECO:0007669"/>
    <property type="project" value="InterPro"/>
</dbReference>
<dbReference type="EMBL" id="MGAE01000050">
    <property type="protein sequence ID" value="OGK38696.1"/>
    <property type="molecule type" value="Genomic_DNA"/>
</dbReference>
<proteinExistence type="predicted"/>
<evidence type="ECO:0000256" key="6">
    <source>
        <dbReference type="SAM" id="Phobius"/>
    </source>
</evidence>
<evidence type="ECO:0008006" key="9">
    <source>
        <dbReference type="Google" id="ProtNLM"/>
    </source>
</evidence>
<evidence type="ECO:0000313" key="8">
    <source>
        <dbReference type="Proteomes" id="UP000179024"/>
    </source>
</evidence>
<dbReference type="GO" id="GO:0005886">
    <property type="term" value="C:plasma membrane"/>
    <property type="evidence" value="ECO:0007669"/>
    <property type="project" value="TreeGrafter"/>
</dbReference>
<dbReference type="AlphaFoldDB" id="A0A1F7I5R5"/>